<proteinExistence type="inferred from homology"/>
<dbReference type="Proteomes" id="UP001597546">
    <property type="component" value="Unassembled WGS sequence"/>
</dbReference>
<dbReference type="SUPFAM" id="SSF51735">
    <property type="entry name" value="NAD(P)-binding Rossmann-fold domains"/>
    <property type="match status" value="1"/>
</dbReference>
<evidence type="ECO:0000256" key="1">
    <source>
        <dbReference type="ARBA" id="ARBA00006484"/>
    </source>
</evidence>
<dbReference type="EMBL" id="JBHULV010000008">
    <property type="protein sequence ID" value="MFD2730599.1"/>
    <property type="molecule type" value="Genomic_DNA"/>
</dbReference>
<name>A0ABW5TNV0_9SPHI</name>
<dbReference type="InterPro" id="IPR036291">
    <property type="entry name" value="NAD(P)-bd_dom_sf"/>
</dbReference>
<dbReference type="PRINTS" id="PR00081">
    <property type="entry name" value="GDHRDH"/>
</dbReference>
<accession>A0ABW5TNV0</accession>
<organism evidence="4 5">
    <name type="scientific">Pedobacter alpinus</name>
    <dbReference type="NCBI Taxonomy" id="1590643"/>
    <lineage>
        <taxon>Bacteria</taxon>
        <taxon>Pseudomonadati</taxon>
        <taxon>Bacteroidota</taxon>
        <taxon>Sphingobacteriia</taxon>
        <taxon>Sphingobacteriales</taxon>
        <taxon>Sphingobacteriaceae</taxon>
        <taxon>Pedobacter</taxon>
    </lineage>
</organism>
<reference evidence="5" key="1">
    <citation type="journal article" date="2019" name="Int. J. Syst. Evol. Microbiol.">
        <title>The Global Catalogue of Microorganisms (GCM) 10K type strain sequencing project: providing services to taxonomists for standard genome sequencing and annotation.</title>
        <authorList>
            <consortium name="The Broad Institute Genomics Platform"/>
            <consortium name="The Broad Institute Genome Sequencing Center for Infectious Disease"/>
            <person name="Wu L."/>
            <person name="Ma J."/>
        </authorList>
    </citation>
    <scope>NUCLEOTIDE SEQUENCE [LARGE SCALE GENOMIC DNA]</scope>
    <source>
        <strain evidence="5">KCTC 42456</strain>
    </source>
</reference>
<dbReference type="PANTHER" id="PTHR24320">
    <property type="entry name" value="RETINOL DEHYDROGENASE"/>
    <property type="match status" value="1"/>
</dbReference>
<dbReference type="Pfam" id="PF00106">
    <property type="entry name" value="adh_short"/>
    <property type="match status" value="1"/>
</dbReference>
<dbReference type="RefSeq" id="WP_379040622.1">
    <property type="nucleotide sequence ID" value="NZ_JBHSKW010000005.1"/>
</dbReference>
<evidence type="ECO:0000313" key="4">
    <source>
        <dbReference type="EMBL" id="MFD2730599.1"/>
    </source>
</evidence>
<evidence type="ECO:0000313" key="5">
    <source>
        <dbReference type="Proteomes" id="UP001597546"/>
    </source>
</evidence>
<dbReference type="PRINTS" id="PR00080">
    <property type="entry name" value="SDRFAMILY"/>
</dbReference>
<sequence length="288" mass="31780">MTQKLAIVTGANAGLGFETSKVLVSVNYRIIMACRDVSKGLKAKELILKEFPNGLIDVLQLDLSSQNSVSKFADLVKFDFKHLDLLINNAGIMMTPYKKTADGFENQMATNYLGHFALTGLLLPLLNAATNARVINLSSLAHRWTGIKFDDVNFETGYDKKAAYGQSKFACLMFGYELDRRLKASDSNTISVVAHPGISNTGLFQFMPTFLKWLSPFIGQKAEDGALPIIFAALSNDLKGGEYIGPDGFNEWRGKPKIVDSNAASKKLADAKKLWDLSEKMVNVKYDF</sequence>
<evidence type="ECO:0000256" key="3">
    <source>
        <dbReference type="RuleBase" id="RU000363"/>
    </source>
</evidence>
<comment type="caution">
    <text evidence="4">The sequence shown here is derived from an EMBL/GenBank/DDBJ whole genome shotgun (WGS) entry which is preliminary data.</text>
</comment>
<keyword evidence="5" id="KW-1185">Reference proteome</keyword>
<dbReference type="PANTHER" id="PTHR24320:SF148">
    <property type="entry name" value="NAD(P)-BINDING ROSSMANN-FOLD SUPERFAMILY PROTEIN"/>
    <property type="match status" value="1"/>
</dbReference>
<protein>
    <submittedName>
        <fullName evidence="4">Oxidoreductase</fullName>
    </submittedName>
</protein>
<dbReference type="NCBIfam" id="NF004846">
    <property type="entry name" value="PRK06197.1"/>
    <property type="match status" value="1"/>
</dbReference>
<gene>
    <name evidence="4" type="ORF">ACFSSE_02685</name>
</gene>
<comment type="similarity">
    <text evidence="1 3">Belongs to the short-chain dehydrogenases/reductases (SDR) family.</text>
</comment>
<dbReference type="Gene3D" id="3.40.50.720">
    <property type="entry name" value="NAD(P)-binding Rossmann-like Domain"/>
    <property type="match status" value="1"/>
</dbReference>
<keyword evidence="2" id="KW-0560">Oxidoreductase</keyword>
<evidence type="ECO:0000256" key="2">
    <source>
        <dbReference type="ARBA" id="ARBA00023002"/>
    </source>
</evidence>
<dbReference type="InterPro" id="IPR002347">
    <property type="entry name" value="SDR_fam"/>
</dbReference>